<sequence length="199" mass="22450">MIVLDVEASGTDYHKHSIVSVGALDLANPRNRFYEECRVWDGAHIMDEALAVNGFTKEQITDPKKRSEADLTRVFLHWAEGVEERTLAAQNVSFDRDFLKAAAERAGHTNWPFSYRTIDVHTLAYMHMIKRGMEPPTDRVKKHSALDLDATLNYVGIPAEPVPHNALTGALSHAEVIARLLYGRKLLPEFADFEIPWKG</sequence>
<accession>A0A1F6D7B2</accession>
<evidence type="ECO:0000256" key="3">
    <source>
        <dbReference type="ARBA" id="ARBA00022839"/>
    </source>
</evidence>
<dbReference type="Gene3D" id="3.30.420.10">
    <property type="entry name" value="Ribonuclease H-like superfamily/Ribonuclease H"/>
    <property type="match status" value="1"/>
</dbReference>
<proteinExistence type="predicted"/>
<dbReference type="AlphaFoldDB" id="A0A1F6D7B2"/>
<dbReference type="InterPro" id="IPR012337">
    <property type="entry name" value="RNaseH-like_sf"/>
</dbReference>
<evidence type="ECO:0000313" key="5">
    <source>
        <dbReference type="EMBL" id="OGG57334.1"/>
    </source>
</evidence>
<dbReference type="InterPro" id="IPR013520">
    <property type="entry name" value="Ribonucl_H"/>
</dbReference>
<evidence type="ECO:0000256" key="1">
    <source>
        <dbReference type="ARBA" id="ARBA00022722"/>
    </source>
</evidence>
<dbReference type="SMART" id="SM00479">
    <property type="entry name" value="EXOIII"/>
    <property type="match status" value="1"/>
</dbReference>
<reference evidence="5 6" key="1">
    <citation type="journal article" date="2016" name="Nat. Commun.">
        <title>Thousands of microbial genomes shed light on interconnected biogeochemical processes in an aquifer system.</title>
        <authorList>
            <person name="Anantharaman K."/>
            <person name="Brown C.T."/>
            <person name="Hug L.A."/>
            <person name="Sharon I."/>
            <person name="Castelle C.J."/>
            <person name="Probst A.J."/>
            <person name="Thomas B.C."/>
            <person name="Singh A."/>
            <person name="Wilkins M.J."/>
            <person name="Karaoz U."/>
            <person name="Brodie E.L."/>
            <person name="Williams K.H."/>
            <person name="Hubbard S.S."/>
            <person name="Banfield J.F."/>
        </authorList>
    </citation>
    <scope>NUCLEOTIDE SEQUENCE [LARGE SCALE GENOMIC DNA]</scope>
</reference>
<keyword evidence="1" id="KW-0540">Nuclease</keyword>
<keyword evidence="2" id="KW-0378">Hydrolase</keyword>
<dbReference type="Pfam" id="PF00929">
    <property type="entry name" value="RNase_T"/>
    <property type="match status" value="1"/>
</dbReference>
<protein>
    <recommendedName>
        <fullName evidence="4">Exonuclease domain-containing protein</fullName>
    </recommendedName>
</protein>
<keyword evidence="3" id="KW-0269">Exonuclease</keyword>
<evidence type="ECO:0000313" key="6">
    <source>
        <dbReference type="Proteomes" id="UP000177958"/>
    </source>
</evidence>
<dbReference type="CDD" id="cd06127">
    <property type="entry name" value="DEDDh"/>
    <property type="match status" value="1"/>
</dbReference>
<dbReference type="PANTHER" id="PTHR30231:SF4">
    <property type="entry name" value="PROTEIN NEN2"/>
    <property type="match status" value="1"/>
</dbReference>
<organism evidence="5 6">
    <name type="scientific">Candidatus Kaiserbacteria bacterium RIFCSPHIGHO2_01_FULL_55_17</name>
    <dbReference type="NCBI Taxonomy" id="1798484"/>
    <lineage>
        <taxon>Bacteria</taxon>
        <taxon>Candidatus Kaiseribacteriota</taxon>
    </lineage>
</organism>
<gene>
    <name evidence="5" type="ORF">A2853_02335</name>
</gene>
<comment type="caution">
    <text evidence="5">The sequence shown here is derived from an EMBL/GenBank/DDBJ whole genome shotgun (WGS) entry which is preliminary data.</text>
</comment>
<dbReference type="GO" id="GO:0003676">
    <property type="term" value="F:nucleic acid binding"/>
    <property type="evidence" value="ECO:0007669"/>
    <property type="project" value="InterPro"/>
</dbReference>
<dbReference type="SUPFAM" id="SSF53098">
    <property type="entry name" value="Ribonuclease H-like"/>
    <property type="match status" value="1"/>
</dbReference>
<evidence type="ECO:0000259" key="4">
    <source>
        <dbReference type="SMART" id="SM00479"/>
    </source>
</evidence>
<dbReference type="InterPro" id="IPR036397">
    <property type="entry name" value="RNaseH_sf"/>
</dbReference>
<dbReference type="Proteomes" id="UP000177958">
    <property type="component" value="Unassembled WGS sequence"/>
</dbReference>
<dbReference type="PANTHER" id="PTHR30231">
    <property type="entry name" value="DNA POLYMERASE III SUBUNIT EPSILON"/>
    <property type="match status" value="1"/>
</dbReference>
<dbReference type="GO" id="GO:0008408">
    <property type="term" value="F:3'-5' exonuclease activity"/>
    <property type="evidence" value="ECO:0007669"/>
    <property type="project" value="TreeGrafter"/>
</dbReference>
<feature type="domain" description="Exonuclease" evidence="4">
    <location>
        <begin position="1"/>
        <end position="186"/>
    </location>
</feature>
<dbReference type="EMBL" id="MFKX01000029">
    <property type="protein sequence ID" value="OGG57334.1"/>
    <property type="molecule type" value="Genomic_DNA"/>
</dbReference>
<evidence type="ECO:0000256" key="2">
    <source>
        <dbReference type="ARBA" id="ARBA00022801"/>
    </source>
</evidence>
<name>A0A1F6D7B2_9BACT</name>